<evidence type="ECO:0000313" key="4">
    <source>
        <dbReference type="Proteomes" id="UP000231343"/>
    </source>
</evidence>
<evidence type="ECO:0000313" key="3">
    <source>
        <dbReference type="EMBL" id="PIS28489.1"/>
    </source>
</evidence>
<dbReference type="EMBL" id="PEYM01000129">
    <property type="protein sequence ID" value="PIS28489.1"/>
    <property type="molecule type" value="Genomic_DNA"/>
</dbReference>
<evidence type="ECO:0000256" key="2">
    <source>
        <dbReference type="SAM" id="SignalP"/>
    </source>
</evidence>
<comment type="caution">
    <text evidence="3">The sequence shown here is derived from an EMBL/GenBank/DDBJ whole genome shotgun (WGS) entry which is preliminary data.</text>
</comment>
<dbReference type="AlphaFoldDB" id="A0A2H0XWG9"/>
<dbReference type="InterPro" id="IPR025738">
    <property type="entry name" value="BatD"/>
</dbReference>
<reference evidence="3 4" key="1">
    <citation type="submission" date="2017-09" db="EMBL/GenBank/DDBJ databases">
        <title>Depth-based differentiation of microbial function through sediment-hosted aquifers and enrichment of novel symbionts in the deep terrestrial subsurface.</title>
        <authorList>
            <person name="Probst A.J."/>
            <person name="Ladd B."/>
            <person name="Jarett J.K."/>
            <person name="Geller-Mcgrath D.E."/>
            <person name="Sieber C.M."/>
            <person name="Emerson J.B."/>
            <person name="Anantharaman K."/>
            <person name="Thomas B.C."/>
            <person name="Malmstrom R."/>
            <person name="Stieglmeier M."/>
            <person name="Klingl A."/>
            <person name="Woyke T."/>
            <person name="Ryan C.M."/>
            <person name="Banfield J.F."/>
        </authorList>
    </citation>
    <scope>NUCLEOTIDE SEQUENCE [LARGE SCALE GENOMIC DNA]</scope>
    <source>
        <strain evidence="3">CG08_land_8_20_14_0_20_45_16</strain>
    </source>
</reference>
<evidence type="ECO:0000256" key="1">
    <source>
        <dbReference type="SAM" id="Phobius"/>
    </source>
</evidence>
<keyword evidence="2" id="KW-0732">Signal</keyword>
<gene>
    <name evidence="3" type="ORF">COT42_07840</name>
</gene>
<dbReference type="PANTHER" id="PTHR40940">
    <property type="entry name" value="PROTEIN BATD-RELATED"/>
    <property type="match status" value="1"/>
</dbReference>
<organism evidence="3 4">
    <name type="scientific">Candidatus Saganbacteria bacterium CG08_land_8_20_14_0_20_45_16</name>
    <dbReference type="NCBI Taxonomy" id="2014293"/>
    <lineage>
        <taxon>Bacteria</taxon>
        <taxon>Bacillati</taxon>
        <taxon>Saganbacteria</taxon>
    </lineage>
</organism>
<evidence type="ECO:0008006" key="5">
    <source>
        <dbReference type="Google" id="ProtNLM"/>
    </source>
</evidence>
<dbReference type="Proteomes" id="UP000231343">
    <property type="component" value="Unassembled WGS sequence"/>
</dbReference>
<dbReference type="Pfam" id="PF13584">
    <property type="entry name" value="BatD"/>
    <property type="match status" value="3"/>
</dbReference>
<keyword evidence="1" id="KW-0472">Membrane</keyword>
<dbReference type="PANTHER" id="PTHR40940:SF2">
    <property type="entry name" value="BATD"/>
    <property type="match status" value="1"/>
</dbReference>
<sequence>MVKRWFYILFIIGAILSSQALADETNFSASVDKKAVALDDTVAYTVGISGSGANSALQPNLSAFDNLQMIGSFQSSNISIINGQTSVQKSFTYTLRPKNVGPASIGAASITINGKTLQSDPIQISVTKAEGKPQKLQARQANPFGNMFDGFFNDPLPKFNRSQNIEDPIKITNTVNRTTAYVNQLVLMTFTFYRRVNLYSQPGLGLPKTTGFWSINLSDSNDQPKQVTLDGKQYLAQEFKTALFPTLPGTFTLDSATLTYQLDPFTNPQTLKTKPITITILPLPESGKPASFSGSVGSYQITAGAKTREVEQGQPIALLVKVSGQGNIKTISEPQANLGQDFKKLLATSTEQISHNQFGVFGNKTFEIVLIPLISGQETIPGFRFSYFDPNKKEYRTIISQPIEFTVTPAKHPLPKEYTADINQADNLVKITIPWRRIAKKILTILFSIYTLVIIFIGLWVWGVKTYRQKLLSDPIKLRTSRAKKVAAKRLKKSYRLIKESKLKKFIGEIFASVTSYLGDKYNFSSLGVTADQLKEILSHKGISSQAQTKLDNFISECDLLRFTPASLTADKARELANIAEELIVLIEKG</sequence>
<keyword evidence="1" id="KW-1133">Transmembrane helix</keyword>
<keyword evidence="1" id="KW-0812">Transmembrane</keyword>
<proteinExistence type="predicted"/>
<feature type="signal peptide" evidence="2">
    <location>
        <begin position="1"/>
        <end position="22"/>
    </location>
</feature>
<protein>
    <recommendedName>
        <fullName evidence="5">Protein BatD</fullName>
    </recommendedName>
</protein>
<feature type="transmembrane region" description="Helical" evidence="1">
    <location>
        <begin position="442"/>
        <end position="462"/>
    </location>
</feature>
<feature type="chain" id="PRO_5013655217" description="Protein BatD" evidence="2">
    <location>
        <begin position="23"/>
        <end position="590"/>
    </location>
</feature>
<accession>A0A2H0XWG9</accession>
<name>A0A2H0XWG9_UNCSA</name>